<dbReference type="PANTHER" id="PTHR34106:SF1">
    <property type="entry name" value="1,4-BETA-MANNOSYL-N-ACETYLGLUCOSAMINE PHOSPHORYLASE"/>
    <property type="match status" value="1"/>
</dbReference>
<accession>A0A6C2UFE7</accession>
<dbReference type="PANTHER" id="PTHR34106">
    <property type="entry name" value="GLYCOSIDASE"/>
    <property type="match status" value="1"/>
</dbReference>
<dbReference type="InterPro" id="IPR007184">
    <property type="entry name" value="Mannoside_phosphorylase"/>
</dbReference>
<reference evidence="4 5" key="1">
    <citation type="submission" date="2019-04" db="EMBL/GenBank/DDBJ databases">
        <authorList>
            <person name="Van Vliet M D."/>
        </authorList>
    </citation>
    <scope>NUCLEOTIDE SEQUENCE [LARGE SCALE GENOMIC DNA]</scope>
    <source>
        <strain evidence="4 5">F21</strain>
    </source>
</reference>
<keyword evidence="2" id="KW-0808">Transferase</keyword>
<evidence type="ECO:0000256" key="1">
    <source>
        <dbReference type="ARBA" id="ARBA00022676"/>
    </source>
</evidence>
<evidence type="ECO:0000313" key="4">
    <source>
        <dbReference type="EMBL" id="VGO18649.1"/>
    </source>
</evidence>
<evidence type="ECO:0000256" key="2">
    <source>
        <dbReference type="ARBA" id="ARBA00022679"/>
    </source>
</evidence>
<dbReference type="Gene3D" id="2.115.10.20">
    <property type="entry name" value="Glycosyl hydrolase domain, family 43"/>
    <property type="match status" value="1"/>
</dbReference>
<evidence type="ECO:0000313" key="5">
    <source>
        <dbReference type="Proteomes" id="UP000346198"/>
    </source>
</evidence>
<keyword evidence="5" id="KW-1185">Reference proteome</keyword>
<dbReference type="SUPFAM" id="SSF75005">
    <property type="entry name" value="Arabinanase/levansucrase/invertase"/>
    <property type="match status" value="1"/>
</dbReference>
<proteinExistence type="inferred from homology"/>
<organism evidence="4 5">
    <name type="scientific">Pontiella sulfatireligans</name>
    <dbReference type="NCBI Taxonomy" id="2750658"/>
    <lineage>
        <taxon>Bacteria</taxon>
        <taxon>Pseudomonadati</taxon>
        <taxon>Kiritimatiellota</taxon>
        <taxon>Kiritimatiellia</taxon>
        <taxon>Kiritimatiellales</taxon>
        <taxon>Pontiellaceae</taxon>
        <taxon>Pontiella</taxon>
    </lineage>
</organism>
<dbReference type="InterPro" id="IPR023296">
    <property type="entry name" value="Glyco_hydro_beta-prop_sf"/>
</dbReference>
<dbReference type="GO" id="GO:0016757">
    <property type="term" value="F:glycosyltransferase activity"/>
    <property type="evidence" value="ECO:0007669"/>
    <property type="project" value="UniProtKB-KW"/>
</dbReference>
<protein>
    <submittedName>
        <fullName evidence="4">1,4-beta-mannosyl-N-acetylglucosamine phosphorylase</fullName>
    </submittedName>
</protein>
<comment type="similarity">
    <text evidence="3">Belongs to the glycosyl hydrolase 130 family.</text>
</comment>
<gene>
    <name evidence="4" type="ORF">SCARR_00702</name>
</gene>
<dbReference type="Pfam" id="PF04041">
    <property type="entry name" value="Glyco_hydro_130"/>
    <property type="match status" value="1"/>
</dbReference>
<dbReference type="AlphaFoldDB" id="A0A6C2UFE7"/>
<sequence>MDFHGFRKIEPLGELKTAPFVEKYAGNPVLSGKDIPYSAALVFNCSVWKEDDTYTMVFRNDYFYSGELVEQHPDDTNFGIAHSDDGINWEVAPEPIFEYKTEDVGRVYDPRVIKIEGRYYLTCCASTTGTTEDRAPHGPRAAIFVTDDFKNFELVDMSLPCSRNSLLFPEKINGKYYRLERPFWGDCIDSFSNETDHWIGQPFNTWVTSSPDLVHWGQAQPLIMVDDMPYANIKNGPGAPPIKTDKGWLLLIHGVDYDPARGKNGWEDKWKHRYHAGVALLDLEDPTKLIGLGQAPLICPDLPYETDGGFRNNVVFPMAGIVEDDGMVKIYYGAADAHICLATAKLDDLLAACDPV</sequence>
<name>A0A6C2UFE7_9BACT</name>
<evidence type="ECO:0000256" key="3">
    <source>
        <dbReference type="ARBA" id="ARBA00024356"/>
    </source>
</evidence>
<dbReference type="CDD" id="cd08993">
    <property type="entry name" value="GH130"/>
    <property type="match status" value="1"/>
</dbReference>
<dbReference type="RefSeq" id="WP_136060112.1">
    <property type="nucleotide sequence ID" value="NZ_CAAHFH010000001.1"/>
</dbReference>
<dbReference type="Proteomes" id="UP000346198">
    <property type="component" value="Unassembled WGS sequence"/>
</dbReference>
<dbReference type="PIRSF" id="PIRSF016202">
    <property type="entry name" value="PH1107"/>
    <property type="match status" value="1"/>
</dbReference>
<keyword evidence="1" id="KW-0328">Glycosyltransferase</keyword>
<dbReference type="EMBL" id="CAAHFH010000001">
    <property type="protein sequence ID" value="VGO18649.1"/>
    <property type="molecule type" value="Genomic_DNA"/>
</dbReference>